<comment type="caution">
    <text evidence="8">The sequence shown here is derived from an EMBL/GenBank/DDBJ whole genome shotgun (WGS) entry which is preliminary data.</text>
</comment>
<accession>A0A9X2BAA9</accession>
<gene>
    <name evidence="8" type="ORF">MUY27_02580</name>
</gene>
<keyword evidence="6" id="KW-0560">Oxidoreductase</keyword>
<reference evidence="8" key="1">
    <citation type="submission" date="2022-04" db="EMBL/GenBank/DDBJ databases">
        <title>Mucilaginibacter sp. RS28 isolated from freshwater.</title>
        <authorList>
            <person name="Ko S.-R."/>
        </authorList>
    </citation>
    <scope>NUCLEOTIDE SEQUENCE</scope>
    <source>
        <strain evidence="8">RS28</strain>
    </source>
</reference>
<dbReference type="EC" id="1.1.1.133" evidence="3 6"/>
<feature type="domain" description="RmlD-like substrate binding" evidence="7">
    <location>
        <begin position="6"/>
        <end position="259"/>
    </location>
</feature>
<dbReference type="AlphaFoldDB" id="A0A9X2BAA9"/>
<evidence type="ECO:0000313" key="8">
    <source>
        <dbReference type="EMBL" id="MCJ8208577.1"/>
    </source>
</evidence>
<dbReference type="InterPro" id="IPR029903">
    <property type="entry name" value="RmlD-like-bd"/>
</dbReference>
<organism evidence="8 9">
    <name type="scientific">Mucilaginibacter straminoryzae</name>
    <dbReference type="NCBI Taxonomy" id="2932774"/>
    <lineage>
        <taxon>Bacteria</taxon>
        <taxon>Pseudomonadati</taxon>
        <taxon>Bacteroidota</taxon>
        <taxon>Sphingobacteriia</taxon>
        <taxon>Sphingobacteriales</taxon>
        <taxon>Sphingobacteriaceae</taxon>
        <taxon>Mucilaginibacter</taxon>
    </lineage>
</organism>
<dbReference type="Gene3D" id="3.40.50.720">
    <property type="entry name" value="NAD(P)-binding Rossmann-like Domain"/>
    <property type="match status" value="1"/>
</dbReference>
<evidence type="ECO:0000259" key="7">
    <source>
        <dbReference type="Pfam" id="PF04321"/>
    </source>
</evidence>
<dbReference type="InterPro" id="IPR036291">
    <property type="entry name" value="NAD(P)-bd_dom_sf"/>
</dbReference>
<evidence type="ECO:0000256" key="1">
    <source>
        <dbReference type="ARBA" id="ARBA00004781"/>
    </source>
</evidence>
<comment type="similarity">
    <text evidence="2 6">Belongs to the dTDP-4-dehydrorhamnose reductase family.</text>
</comment>
<evidence type="ECO:0000313" key="9">
    <source>
        <dbReference type="Proteomes" id="UP001139450"/>
    </source>
</evidence>
<dbReference type="PANTHER" id="PTHR10491:SF4">
    <property type="entry name" value="METHIONINE ADENOSYLTRANSFERASE 2 SUBUNIT BETA"/>
    <property type="match status" value="1"/>
</dbReference>
<comment type="catalytic activity">
    <reaction evidence="5">
        <text>dTDP-beta-L-rhamnose + NADP(+) = dTDP-4-dehydro-beta-L-rhamnose + NADPH + H(+)</text>
        <dbReference type="Rhea" id="RHEA:21796"/>
        <dbReference type="ChEBI" id="CHEBI:15378"/>
        <dbReference type="ChEBI" id="CHEBI:57510"/>
        <dbReference type="ChEBI" id="CHEBI:57783"/>
        <dbReference type="ChEBI" id="CHEBI:58349"/>
        <dbReference type="ChEBI" id="CHEBI:62830"/>
        <dbReference type="EC" id="1.1.1.133"/>
    </reaction>
</comment>
<dbReference type="InterPro" id="IPR005913">
    <property type="entry name" value="dTDP_dehydrorham_reduct"/>
</dbReference>
<keyword evidence="9" id="KW-1185">Reference proteome</keyword>
<protein>
    <recommendedName>
        <fullName evidence="4 6">dTDP-4-dehydrorhamnose reductase</fullName>
        <ecNumber evidence="3 6">1.1.1.133</ecNumber>
    </recommendedName>
</protein>
<sequence>MEQVKKVLIVGSKGMAGHAIYFYLKENTTYKVVDVARDSSFFTPKHEADISNVQVLEEILLKEKPDFVINCVGLLNQEAESNPDKAILLNSYLPHFIARKGALIGYKFIHISTDCVFSGSTGAYVETSFKDGKGYYAQSKALGEVTYGNNITLRTSIIGPELKANGIGLFNWFMNQTGEVNGYMQAYWTGVTTLELAKAITKLLEQEDITGLHHLVNSEKINKFDLITLFKKVFNKKDINISKYSAYTVDKSLIRTNHSFQYTVPDYEAMIIQMKEWIQNHPHLYKYKF</sequence>
<dbReference type="Proteomes" id="UP001139450">
    <property type="component" value="Unassembled WGS sequence"/>
</dbReference>
<name>A0A9X2BAA9_9SPHI</name>
<dbReference type="Pfam" id="PF04321">
    <property type="entry name" value="RmlD_sub_bind"/>
    <property type="match status" value="1"/>
</dbReference>
<comment type="function">
    <text evidence="6">Catalyzes the reduction of dTDP-6-deoxy-L-lyxo-4-hexulose to yield dTDP-L-rhamnose.</text>
</comment>
<dbReference type="GO" id="GO:0008831">
    <property type="term" value="F:dTDP-4-dehydrorhamnose reductase activity"/>
    <property type="evidence" value="ECO:0007669"/>
    <property type="project" value="UniProtKB-EC"/>
</dbReference>
<evidence type="ECO:0000256" key="6">
    <source>
        <dbReference type="RuleBase" id="RU364082"/>
    </source>
</evidence>
<dbReference type="EMBL" id="JALJEJ010000001">
    <property type="protein sequence ID" value="MCJ8208577.1"/>
    <property type="molecule type" value="Genomic_DNA"/>
</dbReference>
<dbReference type="PANTHER" id="PTHR10491">
    <property type="entry name" value="DTDP-4-DEHYDRORHAMNOSE REDUCTASE"/>
    <property type="match status" value="1"/>
</dbReference>
<comment type="pathway">
    <text evidence="1 6">Carbohydrate biosynthesis; dTDP-L-rhamnose biosynthesis.</text>
</comment>
<dbReference type="CDD" id="cd05254">
    <property type="entry name" value="dTDP_HR_like_SDR_e"/>
    <property type="match status" value="1"/>
</dbReference>
<evidence type="ECO:0000256" key="5">
    <source>
        <dbReference type="ARBA" id="ARBA00048200"/>
    </source>
</evidence>
<dbReference type="RefSeq" id="WP_245128405.1">
    <property type="nucleotide sequence ID" value="NZ_JALJEJ010000001.1"/>
</dbReference>
<keyword evidence="6" id="KW-0521">NADP</keyword>
<evidence type="ECO:0000256" key="4">
    <source>
        <dbReference type="ARBA" id="ARBA00017099"/>
    </source>
</evidence>
<evidence type="ECO:0000256" key="2">
    <source>
        <dbReference type="ARBA" id="ARBA00010944"/>
    </source>
</evidence>
<dbReference type="GO" id="GO:0019305">
    <property type="term" value="P:dTDP-rhamnose biosynthetic process"/>
    <property type="evidence" value="ECO:0007669"/>
    <property type="project" value="TreeGrafter"/>
</dbReference>
<evidence type="ECO:0000256" key="3">
    <source>
        <dbReference type="ARBA" id="ARBA00012929"/>
    </source>
</evidence>
<proteinExistence type="inferred from homology"/>
<dbReference type="GO" id="GO:0005829">
    <property type="term" value="C:cytosol"/>
    <property type="evidence" value="ECO:0007669"/>
    <property type="project" value="TreeGrafter"/>
</dbReference>
<dbReference type="SUPFAM" id="SSF51735">
    <property type="entry name" value="NAD(P)-binding Rossmann-fold domains"/>
    <property type="match status" value="1"/>
</dbReference>